<gene>
    <name evidence="1" type="ORF">BTN50_1126</name>
</gene>
<dbReference type="Proteomes" id="UP000218160">
    <property type="component" value="Chromosome 1"/>
</dbReference>
<name>A0A291B9D6_9GAMM</name>
<evidence type="ECO:0000313" key="1">
    <source>
        <dbReference type="EMBL" id="ATF09619.1"/>
    </source>
</evidence>
<protein>
    <submittedName>
        <fullName evidence="1">Uncharacterized protein</fullName>
    </submittedName>
</protein>
<accession>A0A291B9D6</accession>
<dbReference type="KEGG" id="elux:BTN50_1126"/>
<dbReference type="AlphaFoldDB" id="A0A291B9D6"/>
<dbReference type="EMBL" id="CP020660">
    <property type="protein sequence ID" value="ATF09619.1"/>
    <property type="molecule type" value="Genomic_DNA"/>
</dbReference>
<proteinExistence type="predicted"/>
<organism evidence="1 2">
    <name type="scientific">Candidatus Enterovibrio altilux</name>
    <dbReference type="NCBI Taxonomy" id="1927128"/>
    <lineage>
        <taxon>Bacteria</taxon>
        <taxon>Pseudomonadati</taxon>
        <taxon>Pseudomonadota</taxon>
        <taxon>Gammaproteobacteria</taxon>
        <taxon>Vibrionales</taxon>
        <taxon>Vibrionaceae</taxon>
        <taxon>Enterovibrio</taxon>
    </lineage>
</organism>
<sequence length="51" mass="6038">MTSFPKSGSFSWWNEWNRTFNTNGFVTSSGVVSTIDWYFIDFSTDLFEQLR</sequence>
<keyword evidence="2" id="KW-1185">Reference proteome</keyword>
<reference evidence="2" key="1">
    <citation type="submission" date="2017-04" db="EMBL/GenBank/DDBJ databases">
        <title>Genome evolution of the luminous symbionts of deep sea anglerfish.</title>
        <authorList>
            <person name="Hendry T.A."/>
        </authorList>
    </citation>
    <scope>NUCLEOTIDE SEQUENCE [LARGE SCALE GENOMIC DNA]</scope>
</reference>
<evidence type="ECO:0000313" key="2">
    <source>
        <dbReference type="Proteomes" id="UP000218160"/>
    </source>
</evidence>